<feature type="chain" id="PRO_5023847572" evidence="1">
    <location>
        <begin position="27"/>
        <end position="118"/>
    </location>
</feature>
<gene>
    <name evidence="2" type="ORF">EZS28_027292</name>
</gene>
<evidence type="ECO:0000256" key="1">
    <source>
        <dbReference type="SAM" id="SignalP"/>
    </source>
</evidence>
<name>A0A5J4V502_9EUKA</name>
<dbReference type="AlphaFoldDB" id="A0A5J4V502"/>
<accession>A0A5J4V502</accession>
<evidence type="ECO:0000313" key="2">
    <source>
        <dbReference type="EMBL" id="KAA6377181.1"/>
    </source>
</evidence>
<evidence type="ECO:0000313" key="3">
    <source>
        <dbReference type="Proteomes" id="UP000324800"/>
    </source>
</evidence>
<organism evidence="2 3">
    <name type="scientific">Streblomastix strix</name>
    <dbReference type="NCBI Taxonomy" id="222440"/>
    <lineage>
        <taxon>Eukaryota</taxon>
        <taxon>Metamonada</taxon>
        <taxon>Preaxostyla</taxon>
        <taxon>Oxymonadida</taxon>
        <taxon>Streblomastigidae</taxon>
        <taxon>Streblomastix</taxon>
    </lineage>
</organism>
<keyword evidence="1" id="KW-0732">Signal</keyword>
<reference evidence="2 3" key="1">
    <citation type="submission" date="2019-03" db="EMBL/GenBank/DDBJ databases">
        <title>Single cell metagenomics reveals metabolic interactions within the superorganism composed of flagellate Streblomastix strix and complex community of Bacteroidetes bacteria on its surface.</title>
        <authorList>
            <person name="Treitli S.C."/>
            <person name="Kolisko M."/>
            <person name="Husnik F."/>
            <person name="Keeling P."/>
            <person name="Hampl V."/>
        </authorList>
    </citation>
    <scope>NUCLEOTIDE SEQUENCE [LARGE SCALE GENOMIC DNA]</scope>
    <source>
        <strain evidence="2">ST1C</strain>
    </source>
</reference>
<feature type="signal peptide" evidence="1">
    <location>
        <begin position="1"/>
        <end position="26"/>
    </location>
</feature>
<proteinExistence type="predicted"/>
<sequence>MMSFVLTMSFAILLIIIAELPRRFIASNHLNMCKTPQKEIVKNSIDKVLPNHLKFNFILDLDQIQRRKEQEFRKQLQVTKQFPGIWNCTGYIDLTDPKQYTPYEHIFDYQAYLGEMLG</sequence>
<dbReference type="Proteomes" id="UP000324800">
    <property type="component" value="Unassembled WGS sequence"/>
</dbReference>
<protein>
    <submittedName>
        <fullName evidence="2">Uncharacterized protein</fullName>
    </submittedName>
</protein>
<dbReference type="EMBL" id="SNRW01009996">
    <property type="protein sequence ID" value="KAA6377181.1"/>
    <property type="molecule type" value="Genomic_DNA"/>
</dbReference>
<comment type="caution">
    <text evidence="2">The sequence shown here is derived from an EMBL/GenBank/DDBJ whole genome shotgun (WGS) entry which is preliminary data.</text>
</comment>